<evidence type="ECO:0000313" key="7">
    <source>
        <dbReference type="Proteomes" id="UP000657918"/>
    </source>
</evidence>
<protein>
    <recommendedName>
        <fullName evidence="1">glutathione transferase</fullName>
        <ecNumber evidence="1">2.5.1.18</ecNumber>
    </recommendedName>
</protein>
<feature type="domain" description="Glutathione S-transferase C-terminal" evidence="5">
    <location>
        <begin position="22"/>
        <end position="58"/>
    </location>
</feature>
<dbReference type="GO" id="GO:0004364">
    <property type="term" value="F:glutathione transferase activity"/>
    <property type="evidence" value="ECO:0007669"/>
    <property type="project" value="UniProtKB-EC"/>
</dbReference>
<dbReference type="SUPFAM" id="SSF47616">
    <property type="entry name" value="GST C-terminal domain-like"/>
    <property type="match status" value="1"/>
</dbReference>
<dbReference type="PANTHER" id="PTHR43900">
    <property type="entry name" value="GLUTATHIONE S-TRANSFERASE RHO"/>
    <property type="match status" value="1"/>
</dbReference>
<evidence type="ECO:0000256" key="3">
    <source>
        <dbReference type="ARBA" id="ARBA00047960"/>
    </source>
</evidence>
<name>A0A835N5I7_9ROSI</name>
<comment type="caution">
    <text evidence="6">The sequence shown here is derived from an EMBL/GenBank/DDBJ whole genome shotgun (WGS) entry which is preliminary data.</text>
</comment>
<dbReference type="Pfam" id="PF00043">
    <property type="entry name" value="GST_C"/>
    <property type="match status" value="1"/>
</dbReference>
<dbReference type="EC" id="2.5.1.18" evidence="1"/>
<dbReference type="AlphaFoldDB" id="A0A835N5I7"/>
<accession>A0A835N5I7</accession>
<dbReference type="InterPro" id="IPR036282">
    <property type="entry name" value="Glutathione-S-Trfase_C_sf"/>
</dbReference>
<dbReference type="GO" id="GO:0006749">
    <property type="term" value="P:glutathione metabolic process"/>
    <property type="evidence" value="ECO:0007669"/>
    <property type="project" value="TreeGrafter"/>
</dbReference>
<keyword evidence="7" id="KW-1185">Reference proteome</keyword>
<dbReference type="PANTHER" id="PTHR43900:SF96">
    <property type="entry name" value="GLUTATHIONE TRANSFERASE"/>
    <property type="match status" value="1"/>
</dbReference>
<evidence type="ECO:0000256" key="1">
    <source>
        <dbReference type="ARBA" id="ARBA00012452"/>
    </source>
</evidence>
<feature type="compositionally biased region" description="Low complexity" evidence="4">
    <location>
        <begin position="11"/>
        <end position="20"/>
    </location>
</feature>
<evidence type="ECO:0000313" key="6">
    <source>
        <dbReference type="EMBL" id="KAF9686663.1"/>
    </source>
</evidence>
<dbReference type="GO" id="GO:0005737">
    <property type="term" value="C:cytoplasm"/>
    <property type="evidence" value="ECO:0007669"/>
    <property type="project" value="TreeGrafter"/>
</dbReference>
<dbReference type="EMBL" id="JADGMS010000002">
    <property type="protein sequence ID" value="KAF9686663.1"/>
    <property type="molecule type" value="Genomic_DNA"/>
</dbReference>
<gene>
    <name evidence="6" type="ORF">SADUNF_Sadunf02G0012800</name>
</gene>
<feature type="region of interest" description="Disordered" evidence="4">
    <location>
        <begin position="1"/>
        <end position="21"/>
    </location>
</feature>
<organism evidence="6 7">
    <name type="scientific">Salix dunnii</name>
    <dbReference type="NCBI Taxonomy" id="1413687"/>
    <lineage>
        <taxon>Eukaryota</taxon>
        <taxon>Viridiplantae</taxon>
        <taxon>Streptophyta</taxon>
        <taxon>Embryophyta</taxon>
        <taxon>Tracheophyta</taxon>
        <taxon>Spermatophyta</taxon>
        <taxon>Magnoliopsida</taxon>
        <taxon>eudicotyledons</taxon>
        <taxon>Gunneridae</taxon>
        <taxon>Pentapetalae</taxon>
        <taxon>rosids</taxon>
        <taxon>fabids</taxon>
        <taxon>Malpighiales</taxon>
        <taxon>Salicaceae</taxon>
        <taxon>Saliceae</taxon>
        <taxon>Salix</taxon>
    </lineage>
</organism>
<dbReference type="Gene3D" id="1.20.1050.10">
    <property type="match status" value="1"/>
</dbReference>
<dbReference type="InterPro" id="IPR004046">
    <property type="entry name" value="GST_C"/>
</dbReference>
<comment type="catalytic activity">
    <reaction evidence="3">
        <text>RX + glutathione = an S-substituted glutathione + a halide anion + H(+)</text>
        <dbReference type="Rhea" id="RHEA:16437"/>
        <dbReference type="ChEBI" id="CHEBI:15378"/>
        <dbReference type="ChEBI" id="CHEBI:16042"/>
        <dbReference type="ChEBI" id="CHEBI:17792"/>
        <dbReference type="ChEBI" id="CHEBI:57925"/>
        <dbReference type="ChEBI" id="CHEBI:90779"/>
        <dbReference type="EC" id="2.5.1.18"/>
    </reaction>
</comment>
<evidence type="ECO:0000259" key="5">
    <source>
        <dbReference type="Pfam" id="PF00043"/>
    </source>
</evidence>
<dbReference type="OrthoDB" id="422574at2759"/>
<evidence type="ECO:0000256" key="2">
    <source>
        <dbReference type="ARBA" id="ARBA00022679"/>
    </source>
</evidence>
<proteinExistence type="predicted"/>
<evidence type="ECO:0000256" key="4">
    <source>
        <dbReference type="SAM" id="MobiDB-lite"/>
    </source>
</evidence>
<dbReference type="Proteomes" id="UP000657918">
    <property type="component" value="Unassembled WGS sequence"/>
</dbReference>
<keyword evidence="2" id="KW-0808">Transferase</keyword>
<dbReference type="GO" id="GO:0043295">
    <property type="term" value="F:glutathione binding"/>
    <property type="evidence" value="ECO:0007669"/>
    <property type="project" value="TreeGrafter"/>
</dbReference>
<reference evidence="6 7" key="1">
    <citation type="submission" date="2020-10" db="EMBL/GenBank/DDBJ databases">
        <title>Plant Genome Project.</title>
        <authorList>
            <person name="Zhang R.-G."/>
        </authorList>
    </citation>
    <scope>NUCLEOTIDE SEQUENCE [LARGE SCALE GENOMIC DNA]</scope>
    <source>
        <strain evidence="6">FAFU-HL-1</strain>
        <tissue evidence="6">Leaf</tissue>
    </source>
</reference>
<sequence length="84" mass="9445">MSWDKALTSFGPPSGYSSPGRRSLDKLEKVLDIYEQKLVQARFLAGDEFSLADLSNLPNGDLVGEFDWQGIPVYFQEECEQVVD</sequence>